<evidence type="ECO:0000256" key="4">
    <source>
        <dbReference type="ARBA" id="ARBA00022801"/>
    </source>
</evidence>
<evidence type="ECO:0000259" key="10">
    <source>
        <dbReference type="Pfam" id="PF23914"/>
    </source>
</evidence>
<accession>A0A1N7NR47</accession>
<keyword evidence="3" id="KW-0479">Metal-binding</keyword>
<keyword evidence="7" id="KW-0802">TPR repeat</keyword>
<organism evidence="11 12">
    <name type="scientific">Insolitispirillum peregrinum</name>
    <dbReference type="NCBI Taxonomy" id="80876"/>
    <lineage>
        <taxon>Bacteria</taxon>
        <taxon>Pseudomonadati</taxon>
        <taxon>Pseudomonadota</taxon>
        <taxon>Alphaproteobacteria</taxon>
        <taxon>Rhodospirillales</taxon>
        <taxon>Novispirillaceae</taxon>
        <taxon>Insolitispirillum</taxon>
    </lineage>
</organism>
<dbReference type="GO" id="GO:0046872">
    <property type="term" value="F:metal ion binding"/>
    <property type="evidence" value="ECO:0007669"/>
    <property type="project" value="UniProtKB-KW"/>
</dbReference>
<dbReference type="InterPro" id="IPR011990">
    <property type="entry name" value="TPR-like_helical_dom_sf"/>
</dbReference>
<dbReference type="InterPro" id="IPR001915">
    <property type="entry name" value="Peptidase_M48"/>
</dbReference>
<dbReference type="AlphaFoldDB" id="A0A1N7NR47"/>
<feature type="domain" description="Cytochrome c-type biogenesis protein H TPR" evidence="10">
    <location>
        <begin position="305"/>
        <end position="418"/>
    </location>
</feature>
<feature type="chain" id="PRO_5012523657" evidence="8">
    <location>
        <begin position="24"/>
        <end position="459"/>
    </location>
</feature>
<dbReference type="PANTHER" id="PTHR22726:SF1">
    <property type="entry name" value="METALLOENDOPEPTIDASE OMA1, MITOCHONDRIAL"/>
    <property type="match status" value="1"/>
</dbReference>
<gene>
    <name evidence="11" type="ORF">SAMN05421779_105317</name>
</gene>
<evidence type="ECO:0000256" key="1">
    <source>
        <dbReference type="ARBA" id="ARBA00001947"/>
    </source>
</evidence>
<dbReference type="InterPro" id="IPR051156">
    <property type="entry name" value="Mito/Outer_Membr_Metalloprot"/>
</dbReference>
<dbReference type="PROSITE" id="PS50005">
    <property type="entry name" value="TPR"/>
    <property type="match status" value="1"/>
</dbReference>
<evidence type="ECO:0000256" key="7">
    <source>
        <dbReference type="PROSITE-ProRule" id="PRU00339"/>
    </source>
</evidence>
<evidence type="ECO:0000313" key="11">
    <source>
        <dbReference type="EMBL" id="SIT00855.1"/>
    </source>
</evidence>
<proteinExistence type="predicted"/>
<protein>
    <submittedName>
        <fullName evidence="11">Putative Zn-dependent protease, contains TPR repeats</fullName>
    </submittedName>
</protein>
<evidence type="ECO:0000259" key="9">
    <source>
        <dbReference type="Pfam" id="PF01435"/>
    </source>
</evidence>
<keyword evidence="6" id="KW-0482">Metalloprotease</keyword>
<keyword evidence="4" id="KW-0378">Hydrolase</keyword>
<dbReference type="SUPFAM" id="SSF48452">
    <property type="entry name" value="TPR-like"/>
    <property type="match status" value="1"/>
</dbReference>
<comment type="cofactor">
    <cofactor evidence="1">
        <name>Zn(2+)</name>
        <dbReference type="ChEBI" id="CHEBI:29105"/>
    </cofactor>
</comment>
<keyword evidence="12" id="KW-1185">Reference proteome</keyword>
<evidence type="ECO:0000313" key="12">
    <source>
        <dbReference type="Proteomes" id="UP000185678"/>
    </source>
</evidence>
<reference evidence="11 12" key="1">
    <citation type="submission" date="2017-01" db="EMBL/GenBank/DDBJ databases">
        <authorList>
            <person name="Mah S.A."/>
            <person name="Swanson W.J."/>
            <person name="Moy G.W."/>
            <person name="Vacquier V.D."/>
        </authorList>
    </citation>
    <scope>NUCLEOTIDE SEQUENCE [LARGE SCALE GENOMIC DNA]</scope>
    <source>
        <strain evidence="11 12">DSM 11589</strain>
    </source>
</reference>
<dbReference type="GO" id="GO:0051603">
    <property type="term" value="P:proteolysis involved in protein catabolic process"/>
    <property type="evidence" value="ECO:0007669"/>
    <property type="project" value="TreeGrafter"/>
</dbReference>
<keyword evidence="2 11" id="KW-0645">Protease</keyword>
<keyword evidence="5" id="KW-0862">Zinc</keyword>
<evidence type="ECO:0000256" key="2">
    <source>
        <dbReference type="ARBA" id="ARBA00022670"/>
    </source>
</evidence>
<evidence type="ECO:0000256" key="6">
    <source>
        <dbReference type="ARBA" id="ARBA00023049"/>
    </source>
</evidence>
<dbReference type="GO" id="GO:0004222">
    <property type="term" value="F:metalloendopeptidase activity"/>
    <property type="evidence" value="ECO:0007669"/>
    <property type="project" value="InterPro"/>
</dbReference>
<dbReference type="InterPro" id="IPR019734">
    <property type="entry name" value="TPR_rpt"/>
</dbReference>
<evidence type="ECO:0000256" key="8">
    <source>
        <dbReference type="SAM" id="SignalP"/>
    </source>
</evidence>
<name>A0A1N7NR47_9PROT</name>
<feature type="signal peptide" evidence="8">
    <location>
        <begin position="1"/>
        <end position="23"/>
    </location>
</feature>
<dbReference type="GO" id="GO:0016020">
    <property type="term" value="C:membrane"/>
    <property type="evidence" value="ECO:0007669"/>
    <property type="project" value="TreeGrafter"/>
</dbReference>
<feature type="repeat" description="TPR" evidence="7">
    <location>
        <begin position="312"/>
        <end position="345"/>
    </location>
</feature>
<dbReference type="CDD" id="cd07324">
    <property type="entry name" value="M48C_Oma1-like"/>
    <property type="match status" value="1"/>
</dbReference>
<dbReference type="Pfam" id="PF23914">
    <property type="entry name" value="TPR_CcmH_CycH"/>
    <property type="match status" value="1"/>
</dbReference>
<dbReference type="EMBL" id="FTOA01000005">
    <property type="protein sequence ID" value="SIT00855.1"/>
    <property type="molecule type" value="Genomic_DNA"/>
</dbReference>
<dbReference type="STRING" id="80876.SAMN05421779_105317"/>
<feature type="domain" description="Peptidase M48" evidence="9">
    <location>
        <begin position="39"/>
        <end position="231"/>
    </location>
</feature>
<keyword evidence="8" id="KW-0732">Signal</keyword>
<dbReference type="PANTHER" id="PTHR22726">
    <property type="entry name" value="METALLOENDOPEPTIDASE OMA1"/>
    <property type="match status" value="1"/>
</dbReference>
<evidence type="ECO:0000256" key="5">
    <source>
        <dbReference type="ARBA" id="ARBA00022833"/>
    </source>
</evidence>
<dbReference type="Pfam" id="PF01435">
    <property type="entry name" value="Peptidase_M48"/>
    <property type="match status" value="1"/>
</dbReference>
<sequence>MRALSSIKVIIRAGVLSMTAVLAPLQGAIAETAPSVIRDAEVESTIRSYANPLFRAAGLPPDSVTIRVLNSSVLNAFVTTGNRMFIHSGLILRTETPGQLTGVIAHETGHIVGGHLVRLNDAVEKATLASMGTMALGLLAGLAAGRADAGMAAMSLGQQVVGREFFSYTRTQESSADQYALKVLDQTNQSAQGLLDFFETLADQEMLSSSRQDPYVRTHPLTSERIEAVREHVAQVHIPYQTPTDKQLRHDRMVAKLFAFLEPQSRTLQKYGESDQSAVARYARSIAYFRRGELTKALPQIDSLLTEYPNDAYFWELKGQMLFENARLPDAADAYRKAVQLAPNEPLIDLSFSHVLVEMGTDASRAEAEKHLRKSLTAEPGTSFGWRLLGTLYGQRGDETQAAYAMAEYALLIGDNSQALFHVNKALAGVKQSDPLWLRLQDIKQAAEASRDRENGGRR</sequence>
<dbReference type="InterPro" id="IPR056413">
    <property type="entry name" value="TPR_CcmH_CycH"/>
</dbReference>
<evidence type="ECO:0000256" key="3">
    <source>
        <dbReference type="ARBA" id="ARBA00022723"/>
    </source>
</evidence>
<dbReference type="Gene3D" id="3.30.2010.10">
    <property type="entry name" value="Metalloproteases ('zincins'), catalytic domain"/>
    <property type="match status" value="1"/>
</dbReference>
<dbReference type="Proteomes" id="UP000185678">
    <property type="component" value="Unassembled WGS sequence"/>
</dbReference>
<dbReference type="Gene3D" id="1.25.40.10">
    <property type="entry name" value="Tetratricopeptide repeat domain"/>
    <property type="match status" value="1"/>
</dbReference>
<dbReference type="SMART" id="SM00028">
    <property type="entry name" value="TPR"/>
    <property type="match status" value="2"/>
</dbReference>